<dbReference type="EMBL" id="LIAE01010763">
    <property type="protein sequence ID" value="PAV55632.1"/>
    <property type="molecule type" value="Genomic_DNA"/>
</dbReference>
<feature type="binding site" evidence="7">
    <location>
        <position position="137"/>
    </location>
    <ligand>
        <name>S-adenosyl-L-methionine</name>
        <dbReference type="ChEBI" id="CHEBI:59789"/>
    </ligand>
</feature>
<dbReference type="STRING" id="2018661.A0A2A2J255"/>
<dbReference type="InterPro" id="IPR002877">
    <property type="entry name" value="RNA_MeTrfase_FtsJ_dom"/>
</dbReference>
<evidence type="ECO:0000256" key="3">
    <source>
        <dbReference type="ARBA" id="ARBA00022603"/>
    </source>
</evidence>
<dbReference type="GO" id="GO:0004483">
    <property type="term" value="F:methyltransferase cap1 activity"/>
    <property type="evidence" value="ECO:0007669"/>
    <property type="project" value="TreeGrafter"/>
</dbReference>
<keyword evidence="5 7" id="KW-0949">S-adenosyl-L-methionine</keyword>
<name>A0A2A2J255_9BILA</name>
<dbReference type="EC" id="2.1.1.296" evidence="1"/>
<dbReference type="GO" id="GO:0032259">
    <property type="term" value="P:methylation"/>
    <property type="evidence" value="ECO:0007669"/>
    <property type="project" value="UniProtKB-KW"/>
</dbReference>
<comment type="caution">
    <text evidence="9">The sequence shown here is derived from an EMBL/GenBank/DDBJ whole genome shotgun (WGS) entry which is preliminary data.</text>
</comment>
<organism evidence="9 10">
    <name type="scientific">Diploscapter pachys</name>
    <dbReference type="NCBI Taxonomy" id="2018661"/>
    <lineage>
        <taxon>Eukaryota</taxon>
        <taxon>Metazoa</taxon>
        <taxon>Ecdysozoa</taxon>
        <taxon>Nematoda</taxon>
        <taxon>Chromadorea</taxon>
        <taxon>Rhabditida</taxon>
        <taxon>Rhabditina</taxon>
        <taxon>Rhabditomorpha</taxon>
        <taxon>Rhabditoidea</taxon>
        <taxon>Rhabditidae</taxon>
        <taxon>Diploscapter</taxon>
    </lineage>
</organism>
<evidence type="ECO:0000256" key="6">
    <source>
        <dbReference type="ARBA" id="ARBA00049477"/>
    </source>
</evidence>
<dbReference type="Proteomes" id="UP000218231">
    <property type="component" value="Unassembled WGS sequence"/>
</dbReference>
<dbReference type="SUPFAM" id="SSF53335">
    <property type="entry name" value="S-adenosyl-L-methionine-dependent methyltransferases"/>
    <property type="match status" value="1"/>
</dbReference>
<dbReference type="Gene3D" id="3.40.50.12760">
    <property type="match status" value="1"/>
</dbReference>
<feature type="binding site" evidence="7">
    <location>
        <position position="223"/>
    </location>
    <ligand>
        <name>S-adenosyl-L-methionine</name>
        <dbReference type="ChEBI" id="CHEBI:59789"/>
    </ligand>
</feature>
<sequence length="678" mass="77627">MKRKRSRQEFRIATEEEGSSEWGIEQKTFCLHDESGLKNQPIDPMTMELHANAGRNIEEAKKGIHQICEEIGRDNWRQHTRRMHPLGRIPTILRNNYNHEMTSQAYCKFMEIICTYPQLLTSNDGMLSSFHLCEGPGHFLLAIDRQLCTFRPDSNWNWQANTLNPWEETMSPTDKLLDDCIVASRPANWHFGPDDTGDILKWDSAYVQQIRDKFHGFDLVTADGSFYTQARKLIQSKPIFLYFQNAPAEQEQLVFPLLEAETRIGLALLKEGGSMVVKIYSMFNAETLDLFSNLIIRFRDVHVIKPLCSKAGNGEKYLILIGYNTLSGSSQKTVDDAKMRLMKCDAHFTALQIQAINQNIKTLQTGSSTKRITAWKNKQIADYLALIHAKELRFPRRNRWITPVKWIVDDGFESHGIFEPNYCETLKSIDSETKALECLMIMVQQPATGFKVESEHHWPNEMLNFLKNSVDELILNKVITTSSIPQPSPVLHSMFINPKFLHSIRIIDPNVMTDWFSGTLICVKIYDSMEDADGKTYQLQSRFDALAILLQVCKQVDDSVVAANMATYLENLIQRFPDGNVTSFVPLSILGRVHKFIHDINRIQYLECIRNTFGLGQNDRVVKVNCDSEKHRKWEERREGGADGWTRNREQGSRAGLLPSFICSSSQSAITPIIAISH</sequence>
<evidence type="ECO:0000256" key="2">
    <source>
        <dbReference type="ARBA" id="ARBA00021134"/>
    </source>
</evidence>
<gene>
    <name evidence="9" type="ORF">WR25_09949</name>
</gene>
<evidence type="ECO:0000313" key="9">
    <source>
        <dbReference type="EMBL" id="PAV55632.1"/>
    </source>
</evidence>
<dbReference type="InterPro" id="IPR025807">
    <property type="entry name" value="Adrift-typ_MeTrfase"/>
</dbReference>
<keyword evidence="4 7" id="KW-0808">Transferase</keyword>
<dbReference type="InterPro" id="IPR029063">
    <property type="entry name" value="SAM-dependent_MTases_sf"/>
</dbReference>
<dbReference type="GO" id="GO:0120550">
    <property type="term" value="F:methyltransferase cap2 activity"/>
    <property type="evidence" value="ECO:0007669"/>
    <property type="project" value="UniProtKB-EC"/>
</dbReference>
<dbReference type="OrthoDB" id="429597at2759"/>
<dbReference type="GO" id="GO:0005634">
    <property type="term" value="C:nucleus"/>
    <property type="evidence" value="ECO:0007669"/>
    <property type="project" value="UniProtKB-ARBA"/>
</dbReference>
<comment type="catalytic activity">
    <reaction evidence="6">
        <text>a 5'-end (N(7)-methyl 5'-triphosphoguanosine)-(2'-O-methyl-ribonucleoside)-(ribonucleotide) in mRNA + S-adenosyl-L-methionine = a 5'-end (N(7)-methyl 5'-triphosphoguanosine)-(2'-O-methyl-ribonucleoside)-(2'-O-methyl-ribonucleotide) in mRNA + S-adenosyl-L-homocysteine + H(+)</text>
        <dbReference type="Rhea" id="RHEA:67024"/>
        <dbReference type="Rhea" id="RHEA-COMP:17169"/>
        <dbReference type="Rhea" id="RHEA-COMP:17170"/>
        <dbReference type="ChEBI" id="CHEBI:15378"/>
        <dbReference type="ChEBI" id="CHEBI:57856"/>
        <dbReference type="ChEBI" id="CHEBI:59789"/>
        <dbReference type="ChEBI" id="CHEBI:167612"/>
        <dbReference type="ChEBI" id="CHEBI:167614"/>
        <dbReference type="EC" id="2.1.1.296"/>
    </reaction>
</comment>
<keyword evidence="10" id="KW-1185">Reference proteome</keyword>
<keyword evidence="3 7" id="KW-0489">Methyltransferase</keyword>
<proteinExistence type="predicted"/>
<protein>
    <recommendedName>
        <fullName evidence="2">Cap-specific mRNA (nucleoside-2'-O-)-methyltransferase 2</fullName>
        <ecNumber evidence="1">2.1.1.296</ecNumber>
    </recommendedName>
</protein>
<dbReference type="Pfam" id="PF01728">
    <property type="entry name" value="FtsJ"/>
    <property type="match status" value="1"/>
</dbReference>
<dbReference type="PANTHER" id="PTHR16121">
    <property type="entry name" value="CAP-SPECIFIC MRNA (NUCLEOSIDE-2'-O-)-METHYLTRANSFERASE 1-RELATED"/>
    <property type="match status" value="1"/>
</dbReference>
<feature type="binding site" evidence="7">
    <location>
        <position position="156"/>
    </location>
    <ligand>
        <name>S-adenosyl-L-methionine</name>
        <dbReference type="ChEBI" id="CHEBI:59789"/>
    </ligand>
</feature>
<feature type="active site" description="Proton acceptor" evidence="7">
    <location>
        <position position="278"/>
    </location>
</feature>
<evidence type="ECO:0000256" key="7">
    <source>
        <dbReference type="PROSITE-ProRule" id="PRU00946"/>
    </source>
</evidence>
<reference evidence="9 10" key="1">
    <citation type="journal article" date="2017" name="Curr. Biol.">
        <title>Genome architecture and evolution of a unichromosomal asexual nematode.</title>
        <authorList>
            <person name="Fradin H."/>
            <person name="Zegar C."/>
            <person name="Gutwein M."/>
            <person name="Lucas J."/>
            <person name="Kovtun M."/>
            <person name="Corcoran D."/>
            <person name="Baugh L.R."/>
            <person name="Kiontke K."/>
            <person name="Gunsalus K."/>
            <person name="Fitch D.H."/>
            <person name="Piano F."/>
        </authorList>
    </citation>
    <scope>NUCLEOTIDE SEQUENCE [LARGE SCALE GENOMIC DNA]</scope>
    <source>
        <strain evidence="9">PF1309</strain>
    </source>
</reference>
<dbReference type="PANTHER" id="PTHR16121:SF2">
    <property type="entry name" value="CAP-SPECIFIC MRNA (NUCLEOSIDE-2'-O-)-METHYLTRANSFERASE 2"/>
    <property type="match status" value="1"/>
</dbReference>
<feature type="domain" description="Adrift-type SAM-dependent 2'-O-MTase" evidence="8">
    <location>
        <begin position="100"/>
        <end position="325"/>
    </location>
</feature>
<evidence type="ECO:0000256" key="4">
    <source>
        <dbReference type="ARBA" id="ARBA00022679"/>
    </source>
</evidence>
<dbReference type="GO" id="GO:0006370">
    <property type="term" value="P:7-methylguanosine mRNA capping"/>
    <property type="evidence" value="ECO:0007669"/>
    <property type="project" value="TreeGrafter"/>
</dbReference>
<evidence type="ECO:0000256" key="1">
    <source>
        <dbReference type="ARBA" id="ARBA00012770"/>
    </source>
</evidence>
<evidence type="ECO:0000313" key="10">
    <source>
        <dbReference type="Proteomes" id="UP000218231"/>
    </source>
</evidence>
<evidence type="ECO:0000259" key="8">
    <source>
        <dbReference type="PROSITE" id="PS51614"/>
    </source>
</evidence>
<dbReference type="InterPro" id="IPR050851">
    <property type="entry name" value="mRNA_Cap_2O-Ribose_MeTrfase"/>
</dbReference>
<dbReference type="AlphaFoldDB" id="A0A2A2J255"/>
<dbReference type="GO" id="GO:0005737">
    <property type="term" value="C:cytoplasm"/>
    <property type="evidence" value="ECO:0007669"/>
    <property type="project" value="TreeGrafter"/>
</dbReference>
<dbReference type="PROSITE" id="PS51614">
    <property type="entry name" value="SAM_MT_ADRIFT"/>
    <property type="match status" value="1"/>
</dbReference>
<evidence type="ECO:0000256" key="5">
    <source>
        <dbReference type="ARBA" id="ARBA00022691"/>
    </source>
</evidence>
<accession>A0A2A2J255</accession>